<feature type="chain" id="PRO_5034140136" evidence="1">
    <location>
        <begin position="20"/>
        <end position="141"/>
    </location>
</feature>
<name>A0A8D2QA00_ZONAL</name>
<protein>
    <submittedName>
        <fullName evidence="2">Uncharacterized protein</fullName>
    </submittedName>
</protein>
<reference evidence="2" key="2">
    <citation type="submission" date="2025-09" db="UniProtKB">
        <authorList>
            <consortium name="Ensembl"/>
        </authorList>
    </citation>
    <scope>IDENTIFICATION</scope>
</reference>
<feature type="signal peptide" evidence="1">
    <location>
        <begin position="1"/>
        <end position="19"/>
    </location>
</feature>
<evidence type="ECO:0000313" key="3">
    <source>
        <dbReference type="Proteomes" id="UP000694413"/>
    </source>
</evidence>
<accession>A0A8D2QA00</accession>
<dbReference type="Ensembl" id="ENSZALT00000002412.1">
    <property type="protein sequence ID" value="ENSZALP00000001339.1"/>
    <property type="gene ID" value="ENSZALG00000001577.1"/>
</dbReference>
<sequence length="141" mass="15080">LQLQGLLLALLQAVLPVQSLNHPGRGEGRADAPTKLAGRDFQLLFLTGGTRVCWGKENWLAKGPLCHPSRDRDTKPSHTTCRSMGRSPAMIHPAAANLVHPWEGSPGASLIPRDPLCSPSCHSWADSSASIAAGETWLFPS</sequence>
<organism evidence="2 3">
    <name type="scientific">Zonotrichia albicollis</name>
    <name type="common">White-throated sparrow</name>
    <name type="synonym">Fringilla albicollis</name>
    <dbReference type="NCBI Taxonomy" id="44394"/>
    <lineage>
        <taxon>Eukaryota</taxon>
        <taxon>Metazoa</taxon>
        <taxon>Chordata</taxon>
        <taxon>Craniata</taxon>
        <taxon>Vertebrata</taxon>
        <taxon>Euteleostomi</taxon>
        <taxon>Archelosauria</taxon>
        <taxon>Archosauria</taxon>
        <taxon>Dinosauria</taxon>
        <taxon>Saurischia</taxon>
        <taxon>Theropoda</taxon>
        <taxon>Coelurosauria</taxon>
        <taxon>Aves</taxon>
        <taxon>Neognathae</taxon>
        <taxon>Neoaves</taxon>
        <taxon>Telluraves</taxon>
        <taxon>Australaves</taxon>
        <taxon>Passeriformes</taxon>
        <taxon>Passerellidae</taxon>
        <taxon>Zonotrichia</taxon>
    </lineage>
</organism>
<keyword evidence="1" id="KW-0732">Signal</keyword>
<dbReference type="AlphaFoldDB" id="A0A8D2QA00"/>
<keyword evidence="3" id="KW-1185">Reference proteome</keyword>
<dbReference type="Proteomes" id="UP000694413">
    <property type="component" value="Unassembled WGS sequence"/>
</dbReference>
<reference evidence="2" key="1">
    <citation type="submission" date="2025-08" db="UniProtKB">
        <authorList>
            <consortium name="Ensembl"/>
        </authorList>
    </citation>
    <scope>IDENTIFICATION</scope>
</reference>
<evidence type="ECO:0000256" key="1">
    <source>
        <dbReference type="SAM" id="SignalP"/>
    </source>
</evidence>
<evidence type="ECO:0000313" key="2">
    <source>
        <dbReference type="Ensembl" id="ENSZALP00000001339.1"/>
    </source>
</evidence>
<proteinExistence type="predicted"/>